<name>A0A8H7UUA5_9FUNG</name>
<dbReference type="Proteomes" id="UP000603453">
    <property type="component" value="Unassembled WGS sequence"/>
</dbReference>
<dbReference type="AlphaFoldDB" id="A0A8H7UUA5"/>
<feature type="domain" description="Ubiquitin-like" evidence="1">
    <location>
        <begin position="82"/>
        <end position="153"/>
    </location>
</feature>
<protein>
    <recommendedName>
        <fullName evidence="1">Ubiquitin-like domain-containing protein</fullName>
    </recommendedName>
</protein>
<dbReference type="PROSITE" id="PS50053">
    <property type="entry name" value="UBIQUITIN_2"/>
    <property type="match status" value="2"/>
</dbReference>
<dbReference type="CDD" id="cd17039">
    <property type="entry name" value="Ubl_ubiquitin_like"/>
    <property type="match status" value="2"/>
</dbReference>
<dbReference type="SUPFAM" id="SSF54236">
    <property type="entry name" value="Ubiquitin-like"/>
    <property type="match status" value="2"/>
</dbReference>
<dbReference type="InterPro" id="IPR000626">
    <property type="entry name" value="Ubiquitin-like_dom"/>
</dbReference>
<dbReference type="EMBL" id="JAEPRD010000199">
    <property type="protein sequence ID" value="KAG2194332.1"/>
    <property type="molecule type" value="Genomic_DNA"/>
</dbReference>
<reference evidence="2" key="1">
    <citation type="submission" date="2020-12" db="EMBL/GenBank/DDBJ databases">
        <title>Metabolic potential, ecology and presence of endohyphal bacteria is reflected in genomic diversity of Mucoromycotina.</title>
        <authorList>
            <person name="Muszewska A."/>
            <person name="Okrasinska A."/>
            <person name="Steczkiewicz K."/>
            <person name="Drgas O."/>
            <person name="Orlowska M."/>
            <person name="Perlinska-Lenart U."/>
            <person name="Aleksandrzak-Piekarczyk T."/>
            <person name="Szatraj K."/>
            <person name="Zielenkiewicz U."/>
            <person name="Pilsyk S."/>
            <person name="Malc E."/>
            <person name="Mieczkowski P."/>
            <person name="Kruszewska J.S."/>
            <person name="Biernat P."/>
            <person name="Pawlowska J."/>
        </authorList>
    </citation>
    <scope>NUCLEOTIDE SEQUENCE</scope>
    <source>
        <strain evidence="2">WA0000017839</strain>
    </source>
</reference>
<gene>
    <name evidence="2" type="ORF">INT47_000259</name>
</gene>
<evidence type="ECO:0000313" key="3">
    <source>
        <dbReference type="Proteomes" id="UP000603453"/>
    </source>
</evidence>
<organism evidence="2 3">
    <name type="scientific">Mucor saturninus</name>
    <dbReference type="NCBI Taxonomy" id="64648"/>
    <lineage>
        <taxon>Eukaryota</taxon>
        <taxon>Fungi</taxon>
        <taxon>Fungi incertae sedis</taxon>
        <taxon>Mucoromycota</taxon>
        <taxon>Mucoromycotina</taxon>
        <taxon>Mucoromycetes</taxon>
        <taxon>Mucorales</taxon>
        <taxon>Mucorineae</taxon>
        <taxon>Mucoraceae</taxon>
        <taxon>Mucor</taxon>
    </lineage>
</organism>
<dbReference type="Gene3D" id="3.10.20.90">
    <property type="entry name" value="Phosphatidylinositol 3-kinase Catalytic Subunit, Chain A, domain 1"/>
    <property type="match status" value="2"/>
</dbReference>
<feature type="domain" description="Ubiquitin-like" evidence="1">
    <location>
        <begin position="30"/>
        <end position="80"/>
    </location>
</feature>
<comment type="caution">
    <text evidence="2">The sequence shown here is derived from an EMBL/GenBank/DDBJ whole genome shotgun (WGS) entry which is preliminary data.</text>
</comment>
<keyword evidence="3" id="KW-1185">Reference proteome</keyword>
<dbReference type="Pfam" id="PF00240">
    <property type="entry name" value="ubiquitin"/>
    <property type="match status" value="2"/>
</dbReference>
<dbReference type="SMART" id="SM00213">
    <property type="entry name" value="UBQ"/>
    <property type="match status" value="2"/>
</dbReference>
<proteinExistence type="predicted"/>
<dbReference type="InterPro" id="IPR029071">
    <property type="entry name" value="Ubiquitin-like_domsf"/>
</dbReference>
<accession>A0A8H7UUA5</accession>
<sequence>MKITLVTFVFKNRIYFDVEVNPMVDKPIVIKKRAETILQIIPGNQDLRYKGVLLEKDQVLGYYGMQDGDEILMETNGMTGTFTINLHNSDGFISNFSVDYYNTVLQIKKLVQTFYGTFISRQCLMFEGKELEESKKLEDYFIGPRSILTLKII</sequence>
<evidence type="ECO:0000259" key="1">
    <source>
        <dbReference type="PROSITE" id="PS50053"/>
    </source>
</evidence>
<evidence type="ECO:0000313" key="2">
    <source>
        <dbReference type="EMBL" id="KAG2194332.1"/>
    </source>
</evidence>